<name>A0AAU9IYP0_9CILI</name>
<reference evidence="3" key="1">
    <citation type="submission" date="2021-09" db="EMBL/GenBank/DDBJ databases">
        <authorList>
            <consortium name="AG Swart"/>
            <person name="Singh M."/>
            <person name="Singh A."/>
            <person name="Seah K."/>
            <person name="Emmerich C."/>
        </authorList>
    </citation>
    <scope>NUCLEOTIDE SEQUENCE</scope>
    <source>
        <strain evidence="3">ATCC30299</strain>
    </source>
</reference>
<protein>
    <submittedName>
        <fullName evidence="3">Uncharacterized protein</fullName>
    </submittedName>
</protein>
<evidence type="ECO:0000256" key="2">
    <source>
        <dbReference type="SAM" id="MobiDB-lite"/>
    </source>
</evidence>
<evidence type="ECO:0000256" key="1">
    <source>
        <dbReference type="SAM" id="Coils"/>
    </source>
</evidence>
<evidence type="ECO:0000313" key="4">
    <source>
        <dbReference type="Proteomes" id="UP001162131"/>
    </source>
</evidence>
<gene>
    <name evidence="3" type="ORF">BSTOLATCC_MIC11622</name>
</gene>
<sequence>MSKYDRQKSNYRPSHSHSHTQHPQQYKLIYDSSLEDRRQTHHEKRNDDRFRDEKRNDNRFREDKRNDDRFRDEKRNDDRFREDRKRSRSRSPPKPKPPSPQILNAILEGHISESLEVVNKSYKHMAEDFKIKPEIIHDPFDFTVLPVLILPSDISELIESSRTLRLQSKIRNRELAEAKLKVIEAELKVHESDATLNAIKAQINNYSL</sequence>
<dbReference type="Proteomes" id="UP001162131">
    <property type="component" value="Unassembled WGS sequence"/>
</dbReference>
<feature type="coiled-coil region" evidence="1">
    <location>
        <begin position="166"/>
        <end position="193"/>
    </location>
</feature>
<dbReference type="AlphaFoldDB" id="A0AAU9IYP0"/>
<dbReference type="EMBL" id="CAJZBQ010000012">
    <property type="protein sequence ID" value="CAG9314621.1"/>
    <property type="molecule type" value="Genomic_DNA"/>
</dbReference>
<comment type="caution">
    <text evidence="3">The sequence shown here is derived from an EMBL/GenBank/DDBJ whole genome shotgun (WGS) entry which is preliminary data.</text>
</comment>
<proteinExistence type="predicted"/>
<feature type="compositionally biased region" description="Basic and acidic residues" evidence="2">
    <location>
        <begin position="34"/>
        <end position="85"/>
    </location>
</feature>
<evidence type="ECO:0000313" key="3">
    <source>
        <dbReference type="EMBL" id="CAG9314621.1"/>
    </source>
</evidence>
<feature type="region of interest" description="Disordered" evidence="2">
    <location>
        <begin position="1"/>
        <end position="102"/>
    </location>
</feature>
<keyword evidence="4" id="KW-1185">Reference proteome</keyword>
<keyword evidence="1" id="KW-0175">Coiled coil</keyword>
<accession>A0AAU9IYP0</accession>
<organism evidence="3 4">
    <name type="scientific">Blepharisma stoltei</name>
    <dbReference type="NCBI Taxonomy" id="1481888"/>
    <lineage>
        <taxon>Eukaryota</taxon>
        <taxon>Sar</taxon>
        <taxon>Alveolata</taxon>
        <taxon>Ciliophora</taxon>
        <taxon>Postciliodesmatophora</taxon>
        <taxon>Heterotrichea</taxon>
        <taxon>Heterotrichida</taxon>
        <taxon>Blepharismidae</taxon>
        <taxon>Blepharisma</taxon>
    </lineage>
</organism>